<feature type="transmembrane region" description="Helical" evidence="6">
    <location>
        <begin position="565"/>
        <end position="586"/>
    </location>
</feature>
<feature type="transmembrane region" description="Helical" evidence="6">
    <location>
        <begin position="198"/>
        <end position="216"/>
    </location>
</feature>
<dbReference type="Proteomes" id="UP000813444">
    <property type="component" value="Unassembled WGS sequence"/>
</dbReference>
<dbReference type="PANTHER" id="PTHR12308:SF73">
    <property type="entry name" value="ANOCTAMIN"/>
    <property type="match status" value="1"/>
</dbReference>
<feature type="transmembrane region" description="Helical" evidence="6">
    <location>
        <begin position="378"/>
        <end position="399"/>
    </location>
</feature>
<feature type="transmembrane region" description="Helical" evidence="6">
    <location>
        <begin position="331"/>
        <end position="357"/>
    </location>
</feature>
<feature type="transmembrane region" description="Helical" evidence="6">
    <location>
        <begin position="515"/>
        <end position="538"/>
    </location>
</feature>
<feature type="region of interest" description="Disordered" evidence="5">
    <location>
        <begin position="714"/>
        <end position="736"/>
    </location>
</feature>
<dbReference type="Pfam" id="PF04547">
    <property type="entry name" value="Anoctamin"/>
    <property type="match status" value="1"/>
</dbReference>
<gene>
    <name evidence="9" type="ORF">B0I35DRAFT_417153</name>
</gene>
<name>A0A8K0WXB6_9HYPO</name>
<feature type="transmembrane region" description="Helical" evidence="6">
    <location>
        <begin position="292"/>
        <end position="311"/>
    </location>
</feature>
<keyword evidence="2 6" id="KW-0812">Transmembrane</keyword>
<feature type="transmembrane region" description="Helical" evidence="6">
    <location>
        <begin position="440"/>
        <end position="461"/>
    </location>
</feature>
<evidence type="ECO:0000256" key="3">
    <source>
        <dbReference type="ARBA" id="ARBA00022989"/>
    </source>
</evidence>
<accession>A0A8K0WXB6</accession>
<evidence type="ECO:0000313" key="10">
    <source>
        <dbReference type="Proteomes" id="UP000813444"/>
    </source>
</evidence>
<dbReference type="AlphaFoldDB" id="A0A8K0WXB6"/>
<feature type="transmembrane region" description="Helical" evidence="6">
    <location>
        <begin position="598"/>
        <end position="618"/>
    </location>
</feature>
<feature type="domain" description="Anoctamin transmembrane" evidence="7">
    <location>
        <begin position="180"/>
        <end position="641"/>
    </location>
</feature>
<reference evidence="9" key="1">
    <citation type="journal article" date="2021" name="Nat. Commun.">
        <title>Genetic determinants of endophytism in the Arabidopsis root mycobiome.</title>
        <authorList>
            <person name="Mesny F."/>
            <person name="Miyauchi S."/>
            <person name="Thiergart T."/>
            <person name="Pickel B."/>
            <person name="Atanasova L."/>
            <person name="Karlsson M."/>
            <person name="Huettel B."/>
            <person name="Barry K.W."/>
            <person name="Haridas S."/>
            <person name="Chen C."/>
            <person name="Bauer D."/>
            <person name="Andreopoulos W."/>
            <person name="Pangilinan J."/>
            <person name="LaButti K."/>
            <person name="Riley R."/>
            <person name="Lipzen A."/>
            <person name="Clum A."/>
            <person name="Drula E."/>
            <person name="Henrissat B."/>
            <person name="Kohler A."/>
            <person name="Grigoriev I.V."/>
            <person name="Martin F.M."/>
            <person name="Hacquard S."/>
        </authorList>
    </citation>
    <scope>NUCLEOTIDE SEQUENCE</scope>
    <source>
        <strain evidence="9">MPI-CAGE-CH-0235</strain>
    </source>
</reference>
<dbReference type="InterPro" id="IPR049452">
    <property type="entry name" value="Anoctamin_TM"/>
</dbReference>
<dbReference type="PANTHER" id="PTHR12308">
    <property type="entry name" value="ANOCTAMIN"/>
    <property type="match status" value="1"/>
</dbReference>
<keyword evidence="4 6" id="KW-0472">Membrane</keyword>
<evidence type="ECO:0000256" key="1">
    <source>
        <dbReference type="ARBA" id="ARBA00004141"/>
    </source>
</evidence>
<dbReference type="InterPro" id="IPR049456">
    <property type="entry name" value="Anoctamin_N_fung"/>
</dbReference>
<dbReference type="GO" id="GO:0016020">
    <property type="term" value="C:membrane"/>
    <property type="evidence" value="ECO:0007669"/>
    <property type="project" value="UniProtKB-SubCell"/>
</dbReference>
<dbReference type="EMBL" id="JAGPNK010000001">
    <property type="protein sequence ID" value="KAH7328319.1"/>
    <property type="molecule type" value="Genomic_DNA"/>
</dbReference>
<evidence type="ECO:0000256" key="4">
    <source>
        <dbReference type="ARBA" id="ARBA00023136"/>
    </source>
</evidence>
<dbReference type="OrthoDB" id="296386at2759"/>
<comment type="caution">
    <text evidence="9">The sequence shown here is derived from an EMBL/GenBank/DDBJ whole genome shotgun (WGS) entry which is preliminary data.</text>
</comment>
<evidence type="ECO:0000256" key="6">
    <source>
        <dbReference type="SAM" id="Phobius"/>
    </source>
</evidence>
<protein>
    <submittedName>
        <fullName evidence="9">Calcium-activated chloride channel-domain-containing protein</fullName>
    </submittedName>
</protein>
<evidence type="ECO:0000313" key="9">
    <source>
        <dbReference type="EMBL" id="KAH7328319.1"/>
    </source>
</evidence>
<keyword evidence="10" id="KW-1185">Reference proteome</keyword>
<feature type="domain" description="Anoctamin alpha-beta plait" evidence="8">
    <location>
        <begin position="21"/>
        <end position="147"/>
    </location>
</feature>
<evidence type="ECO:0000259" key="7">
    <source>
        <dbReference type="Pfam" id="PF04547"/>
    </source>
</evidence>
<evidence type="ECO:0000259" key="8">
    <source>
        <dbReference type="Pfam" id="PF20877"/>
    </source>
</evidence>
<dbReference type="InterPro" id="IPR007632">
    <property type="entry name" value="Anoctamin"/>
</dbReference>
<keyword evidence="3 6" id="KW-1133">Transmembrane helix</keyword>
<organism evidence="9 10">
    <name type="scientific">Stachybotrys elegans</name>
    <dbReference type="NCBI Taxonomy" id="80388"/>
    <lineage>
        <taxon>Eukaryota</taxon>
        <taxon>Fungi</taxon>
        <taxon>Dikarya</taxon>
        <taxon>Ascomycota</taxon>
        <taxon>Pezizomycotina</taxon>
        <taxon>Sordariomycetes</taxon>
        <taxon>Hypocreomycetidae</taxon>
        <taxon>Hypocreales</taxon>
        <taxon>Stachybotryaceae</taxon>
        <taxon>Stachybotrys</taxon>
    </lineage>
</organism>
<evidence type="ECO:0000256" key="5">
    <source>
        <dbReference type="SAM" id="MobiDB-lite"/>
    </source>
</evidence>
<dbReference type="GO" id="GO:0005254">
    <property type="term" value="F:chloride channel activity"/>
    <property type="evidence" value="ECO:0007669"/>
    <property type="project" value="TreeGrafter"/>
</dbReference>
<proteinExistence type="predicted"/>
<comment type="subcellular location">
    <subcellularLocation>
        <location evidence="1">Membrane</location>
        <topology evidence="1">Multi-pass membrane protein</topology>
    </subcellularLocation>
</comment>
<evidence type="ECO:0000256" key="2">
    <source>
        <dbReference type="ARBA" id="ARBA00022692"/>
    </source>
</evidence>
<dbReference type="Pfam" id="PF20877">
    <property type="entry name" value="Anoctamin_N"/>
    <property type="match status" value="1"/>
</dbReference>
<dbReference type="GO" id="GO:0032541">
    <property type="term" value="C:cortical endoplasmic reticulum"/>
    <property type="evidence" value="ECO:0007669"/>
    <property type="project" value="TreeGrafter"/>
</dbReference>
<sequence>MSKLTDIYGKSEPGAEGGNFGVDYVINYQIPPNERAEAEASFVQLIQALTSVGIATEVRHGSSKDSLLVFIKVASSDLLVRQVYRARLQDWLSGVRTSSPDKNLSTTLQDEPISEAERLRLIYLMVTKPKDDGGAGITPGTGQWRFVKSVFPLHDHAFNKAWIQKWSGKYLLDQADLDEIRDKFGESVAFYFAFVRSYFRFLMVPAGVGLLAWMFLGQFSNIYALTSCLWSVIFFEYWKQQEVDLAVQWGVRGVSNIQHKRPEFEWEYEAEDPITGEPVKVYPWHKRLQTQLLQIPFALVCITVLGGLVLMCNSLEVFINEVYAGSGKQYLTFLPTILLVVLTPTFTGLLMKVAGFLNVRENYETTDAYNAALITKQFVLNFMTSYMPLLFTAFIYIPFGDILLPFLEFWHATAQTITMSEKPLPTREFKTNATRISNQMFYFTVTAQIVNLLTEVVVPYVRRQAIAKAKEFRQKSSVNDKDHPEEAEFLQRVRSESELEAYDVSGDYREMAVQFGYLSLFSVAWPLAACCFLVNNWVELRSDALKIAIGSRRPIPWRSDSIGPWLHALGFLSWLGSMTSSAIVFLCSNADTHTKGSLANVSGSTFLLGLFLAENFYLATQRIVRFVMSKLERPGLQKERKARFLVKKRLVEENLGQAVEEKAATPGIEASDRITREALEEEARRISTRGHGSPQELFWQRQRGMNETIEIGRRMIAQSAAEDDKASSGPSPSPRA</sequence>